<reference evidence="2 3" key="1">
    <citation type="submission" date="2019-07" db="EMBL/GenBank/DDBJ databases">
        <title>Finished genome of Venturia effusa.</title>
        <authorList>
            <person name="Young C.A."/>
            <person name="Cox M.P."/>
            <person name="Ganley A.R.D."/>
            <person name="David W.J."/>
        </authorList>
    </citation>
    <scope>NUCLEOTIDE SEQUENCE [LARGE SCALE GENOMIC DNA]</scope>
    <source>
        <strain evidence="3">albino</strain>
    </source>
</reference>
<dbReference type="EMBL" id="CP042191">
    <property type="protein sequence ID" value="QDS72007.1"/>
    <property type="molecule type" value="Genomic_DNA"/>
</dbReference>
<dbReference type="AlphaFoldDB" id="A0A517L8P8"/>
<organism evidence="2 3">
    <name type="scientific">Venturia effusa</name>
    <dbReference type="NCBI Taxonomy" id="50376"/>
    <lineage>
        <taxon>Eukaryota</taxon>
        <taxon>Fungi</taxon>
        <taxon>Dikarya</taxon>
        <taxon>Ascomycota</taxon>
        <taxon>Pezizomycotina</taxon>
        <taxon>Dothideomycetes</taxon>
        <taxon>Pleosporomycetidae</taxon>
        <taxon>Venturiales</taxon>
        <taxon>Venturiaceae</taxon>
        <taxon>Venturia</taxon>
    </lineage>
</organism>
<accession>A0A517L8P8</accession>
<dbReference type="Proteomes" id="UP000316270">
    <property type="component" value="Chromosome 7"/>
</dbReference>
<evidence type="ECO:0000313" key="2">
    <source>
        <dbReference type="EMBL" id="QDS72007.1"/>
    </source>
</evidence>
<evidence type="ECO:0000313" key="3">
    <source>
        <dbReference type="Proteomes" id="UP000316270"/>
    </source>
</evidence>
<keyword evidence="3" id="KW-1185">Reference proteome</keyword>
<name>A0A517L8P8_9PEZI</name>
<evidence type="ECO:0000256" key="1">
    <source>
        <dbReference type="SAM" id="MobiDB-lite"/>
    </source>
</evidence>
<sequence>MPKHSYRSKASPGSADARARNSPKKAKQCHTDDPKVNTLIAAVISIESSATTSVAATPKLAPPTSFLTLPRELRHKILYLSCDVSIDTLDFDWDTQDIRWTRKAMRYRCRNKAERHEGWAKILNIALKGAIPEDVDYVLSKWEAELVLFENKCVAGMDWVIDNQRQSISMEDIARHLGYDYQGDGW</sequence>
<proteinExistence type="predicted"/>
<protein>
    <submittedName>
        <fullName evidence="2">Uncharacterized protein</fullName>
    </submittedName>
</protein>
<feature type="region of interest" description="Disordered" evidence="1">
    <location>
        <begin position="1"/>
        <end position="31"/>
    </location>
</feature>
<gene>
    <name evidence="2" type="ORF">FKW77_001849</name>
</gene>